<dbReference type="SUPFAM" id="SSF48208">
    <property type="entry name" value="Six-hairpin glycosidases"/>
    <property type="match status" value="1"/>
</dbReference>
<proteinExistence type="predicted"/>
<dbReference type="Gene3D" id="3.40.30.10">
    <property type="entry name" value="Glutaredoxin"/>
    <property type="match status" value="1"/>
</dbReference>
<evidence type="ECO:0000313" key="2">
    <source>
        <dbReference type="EMBL" id="CAB4368042.1"/>
    </source>
</evidence>
<dbReference type="GO" id="GO:0005975">
    <property type="term" value="P:carbohydrate metabolic process"/>
    <property type="evidence" value="ECO:0007669"/>
    <property type="project" value="InterPro"/>
</dbReference>
<dbReference type="Pfam" id="PF03663">
    <property type="entry name" value="Glyco_hydro_76"/>
    <property type="match status" value="1"/>
</dbReference>
<dbReference type="Gene3D" id="1.50.10.10">
    <property type="match status" value="1"/>
</dbReference>
<gene>
    <name evidence="2" type="ORF">UFOPK4179_00836</name>
</gene>
<dbReference type="CDD" id="cd02955">
    <property type="entry name" value="SSP411"/>
    <property type="match status" value="1"/>
</dbReference>
<dbReference type="PIRSF" id="PIRSF006402">
    <property type="entry name" value="UCP006402_thioredoxin"/>
    <property type="match status" value="1"/>
</dbReference>
<dbReference type="InterPro" id="IPR005198">
    <property type="entry name" value="Glyco_hydro_76"/>
</dbReference>
<dbReference type="InterPro" id="IPR012341">
    <property type="entry name" value="6hp_glycosidase-like_sf"/>
</dbReference>
<dbReference type="InterPro" id="IPR036249">
    <property type="entry name" value="Thioredoxin-like_sf"/>
</dbReference>
<dbReference type="PANTHER" id="PTHR42899">
    <property type="entry name" value="SPERMATOGENESIS-ASSOCIATED PROTEIN 20"/>
    <property type="match status" value="1"/>
</dbReference>
<reference evidence="2" key="1">
    <citation type="submission" date="2020-05" db="EMBL/GenBank/DDBJ databases">
        <authorList>
            <person name="Chiriac C."/>
            <person name="Salcher M."/>
            <person name="Ghai R."/>
            <person name="Kavagutti S V."/>
        </authorList>
    </citation>
    <scope>NUCLEOTIDE SEQUENCE</scope>
</reference>
<organism evidence="2">
    <name type="scientific">freshwater metagenome</name>
    <dbReference type="NCBI Taxonomy" id="449393"/>
    <lineage>
        <taxon>unclassified sequences</taxon>
        <taxon>metagenomes</taxon>
        <taxon>ecological metagenomes</taxon>
    </lineage>
</organism>
<dbReference type="PANTHER" id="PTHR42899:SF1">
    <property type="entry name" value="SPERMATOGENESIS-ASSOCIATED PROTEIN 20"/>
    <property type="match status" value="1"/>
</dbReference>
<dbReference type="EMBL" id="CAETWZ010000075">
    <property type="protein sequence ID" value="CAB4368042.1"/>
    <property type="molecule type" value="Genomic_DNA"/>
</dbReference>
<dbReference type="Pfam" id="PF03190">
    <property type="entry name" value="Thioredox_DsbH"/>
    <property type="match status" value="1"/>
</dbReference>
<evidence type="ECO:0000259" key="1">
    <source>
        <dbReference type="Pfam" id="PF03190"/>
    </source>
</evidence>
<dbReference type="SUPFAM" id="SSF52833">
    <property type="entry name" value="Thioredoxin-like"/>
    <property type="match status" value="1"/>
</dbReference>
<accession>A0A6J6AGY8</accession>
<feature type="domain" description="Spermatogenesis-associated protein 20-like TRX" evidence="1">
    <location>
        <begin position="2"/>
        <end position="156"/>
    </location>
</feature>
<dbReference type="InterPro" id="IPR008928">
    <property type="entry name" value="6-hairpin_glycosidase_sf"/>
</dbReference>
<dbReference type="InterPro" id="IPR024705">
    <property type="entry name" value="Ssp411"/>
</dbReference>
<name>A0A6J6AGY8_9ZZZZ</name>
<protein>
    <submittedName>
        <fullName evidence="2">Unannotated protein</fullName>
    </submittedName>
</protein>
<sequence>MTNRLSEASSPYLRQHRDNPVDWYQWGDDAFAESARTGKPILLSIGYSACHWCHVMAHESFEDDATASVMNQLFVNVKVDREERPDVDAVYMDAVQALTGRGGWPMTVFCTPTGEPFYGGTYYPRESFVKLMHAVDDAWRTKRDELQQNIDALVEAVGRTAHIAPVDAFDAHELADTAQRSLKQSFDIQWGGFGSAPKFPSTFALDLSMRMYLTNNDEELLEMTYTSLDAMAAGGMYDHIGGGFSRYSVDEKWLVPHFEKMLYDQALLLRVYVHAWLIGHNDRHRQTAEEIISYVLTELRHNDGGFYSAEDADSLDVYGHSEEGAFYTWSPDEVRSILGDDAPDALRWWNITDAGNFEGLSIPHRIPQRGDLLRPSQIESARQQLFKHRATRSRPGLDNKILTEWNAMMLSSLCEAAAAFDRPDLIAAAEHTAQFLYTQLRSDSGKWSRSWQEDASPHSQHDALAHDLAHVVDAMTRMYELTAQHRWLQIASETAHQLIDQYWDTEHGGLFTVAATSEQLIVRQKDLMDNATPSANSVAAHAFLRLSAITGDQHLAKHARDILALLARVAPSAATGFCNAISAGLLSQEGAIEIVIPGTNPSMLSTVRSQWIPNAVLAWGEATDSPLWQGREEGKAYVCRNHECLLPANSDSELLERIATSSFGE</sequence>
<dbReference type="InterPro" id="IPR004879">
    <property type="entry name" value="Ssp411-like_TRX"/>
</dbReference>
<dbReference type="AlphaFoldDB" id="A0A6J6AGY8"/>